<evidence type="ECO:0000259" key="5">
    <source>
        <dbReference type="PROSITE" id="PS51800"/>
    </source>
</evidence>
<evidence type="ECO:0000313" key="6">
    <source>
        <dbReference type="EMBL" id="CAG5117870.1"/>
    </source>
</evidence>
<keyword evidence="7" id="KW-1185">Reference proteome</keyword>
<proteinExistence type="predicted"/>
<keyword evidence="3" id="KW-0862">Zinc</keyword>
<accession>A0A8S3YSB4</accession>
<dbReference type="InterPro" id="IPR036236">
    <property type="entry name" value="Znf_C2H2_sf"/>
</dbReference>
<dbReference type="SUPFAM" id="SSF57667">
    <property type="entry name" value="beta-beta-alpha zinc fingers"/>
    <property type="match status" value="1"/>
</dbReference>
<dbReference type="OrthoDB" id="6156756at2759"/>
<comment type="caution">
    <text evidence="6">The sequence shown here is derived from an EMBL/GenBank/DDBJ whole genome shotgun (WGS) entry which is preliminary data.</text>
</comment>
<protein>
    <recommendedName>
        <fullName evidence="5">CHHC U11-48K-type domain-containing protein</fullName>
    </recommendedName>
</protein>
<dbReference type="PROSITE" id="PS51800">
    <property type="entry name" value="ZF_CHHC_U11_48K"/>
    <property type="match status" value="2"/>
</dbReference>
<evidence type="ECO:0000256" key="3">
    <source>
        <dbReference type="ARBA" id="ARBA00022833"/>
    </source>
</evidence>
<dbReference type="Proteomes" id="UP000678393">
    <property type="component" value="Unassembled WGS sequence"/>
</dbReference>
<feature type="region of interest" description="Disordered" evidence="4">
    <location>
        <begin position="360"/>
        <end position="392"/>
    </location>
</feature>
<gene>
    <name evidence="6" type="ORF">CUNI_LOCUS3428</name>
</gene>
<organism evidence="6 7">
    <name type="scientific">Candidula unifasciata</name>
    <dbReference type="NCBI Taxonomy" id="100452"/>
    <lineage>
        <taxon>Eukaryota</taxon>
        <taxon>Metazoa</taxon>
        <taxon>Spiralia</taxon>
        <taxon>Lophotrochozoa</taxon>
        <taxon>Mollusca</taxon>
        <taxon>Gastropoda</taxon>
        <taxon>Heterobranchia</taxon>
        <taxon>Euthyneura</taxon>
        <taxon>Panpulmonata</taxon>
        <taxon>Eupulmonata</taxon>
        <taxon>Stylommatophora</taxon>
        <taxon>Helicina</taxon>
        <taxon>Helicoidea</taxon>
        <taxon>Geomitridae</taxon>
        <taxon>Candidula</taxon>
    </lineage>
</organism>
<feature type="compositionally biased region" description="Low complexity" evidence="4">
    <location>
        <begin position="361"/>
        <end position="371"/>
    </location>
</feature>
<keyword evidence="1" id="KW-0479">Metal-binding</keyword>
<feature type="region of interest" description="Disordered" evidence="4">
    <location>
        <begin position="126"/>
        <end position="153"/>
    </location>
</feature>
<feature type="domain" description="CHHC U11-48K-type" evidence="5">
    <location>
        <begin position="9"/>
        <end position="36"/>
    </location>
</feature>
<dbReference type="InterPro" id="IPR022776">
    <property type="entry name" value="TRM13/UPF0224_CHHC_Znf_dom"/>
</dbReference>
<name>A0A8S3YSB4_9EUPU</name>
<dbReference type="PANTHER" id="PTHR21402">
    <property type="entry name" value="GAMETOCYTE SPECIFIC FACTOR 1-RELATED"/>
    <property type="match status" value="1"/>
</dbReference>
<dbReference type="InterPro" id="IPR051591">
    <property type="entry name" value="UPF0224_FAM112_RNA_Proc"/>
</dbReference>
<dbReference type="GO" id="GO:0008270">
    <property type="term" value="F:zinc ion binding"/>
    <property type="evidence" value="ECO:0007669"/>
    <property type="project" value="UniProtKB-KW"/>
</dbReference>
<evidence type="ECO:0000313" key="7">
    <source>
        <dbReference type="Proteomes" id="UP000678393"/>
    </source>
</evidence>
<sequence length="466" mass="51875">MINEGFEPTVECPYDNTHIISEKFISKHLLKCRENHKTHKKVACKFDKTHLIPKPELPYHLSVCPSRYLLDRELQLKASAGVDGFHCGDVKGPQIVTNYDSGVVEEEWGSEAASNAPVALFNKKVSDSNESEAPRTIPGANYPSTLPRSAAAASGEETCRKFPFTPSMVAQLTETSKTSAQPGLKNPVFEFSLSQTLSNSGFGRGRGRGNYVQQELQPVGALRFQLSDTMPPDSADGSGQVNMSQPFRTEEDPYVHQEFYDQTSEGNNSYSVPRPANSSYLRQQQNDLYNQRHNETLAQGYQSSLEQLKNNKVEESYSPETFTNGKQPVITSRYQDQTNVPRLPKGRGCLYGIEQLRRPGSSSFVQGSSYSNLPVASRPEGTSGDGSSQPAQQNLIQDRDSNFADADDAINETFQRAQRKLRKKLRQLAILEEKLAAGIPLNEEEKSKLEKKEEIESLMNSLSKHL</sequence>
<dbReference type="AlphaFoldDB" id="A0A8S3YSB4"/>
<evidence type="ECO:0000256" key="2">
    <source>
        <dbReference type="ARBA" id="ARBA00022771"/>
    </source>
</evidence>
<dbReference type="EMBL" id="CAJHNH020000466">
    <property type="protein sequence ID" value="CAG5117870.1"/>
    <property type="molecule type" value="Genomic_DNA"/>
</dbReference>
<feature type="domain" description="CHHC U11-48K-type" evidence="5">
    <location>
        <begin position="41"/>
        <end position="68"/>
    </location>
</feature>
<feature type="compositionally biased region" description="Basic and acidic residues" evidence="4">
    <location>
        <begin position="443"/>
        <end position="455"/>
    </location>
</feature>
<feature type="region of interest" description="Disordered" evidence="4">
    <location>
        <begin position="443"/>
        <end position="466"/>
    </location>
</feature>
<evidence type="ECO:0000256" key="1">
    <source>
        <dbReference type="ARBA" id="ARBA00022723"/>
    </source>
</evidence>
<evidence type="ECO:0000256" key="4">
    <source>
        <dbReference type="SAM" id="MobiDB-lite"/>
    </source>
</evidence>
<dbReference type="PANTHER" id="PTHR21402:SF5">
    <property type="entry name" value="GAMETOCYTE SPECIFIC FACTOR 1"/>
    <property type="match status" value="1"/>
</dbReference>
<reference evidence="6" key="1">
    <citation type="submission" date="2021-04" db="EMBL/GenBank/DDBJ databases">
        <authorList>
            <consortium name="Molecular Ecology Group"/>
        </authorList>
    </citation>
    <scope>NUCLEOTIDE SEQUENCE</scope>
</reference>
<keyword evidence="2" id="KW-0863">Zinc-finger</keyword>
<dbReference type="Pfam" id="PF05253">
    <property type="entry name" value="zf-U11-48K"/>
    <property type="match status" value="2"/>
</dbReference>